<protein>
    <submittedName>
        <fullName evidence="2">Uncharacterized protein</fullName>
    </submittedName>
</protein>
<reference evidence="2 3" key="1">
    <citation type="submission" date="2018-03" db="EMBL/GenBank/DDBJ databases">
        <title>Genomic Encyclopedia of Archaeal and Bacterial Type Strains, Phase II (KMG-II): from individual species to whole genera.</title>
        <authorList>
            <person name="Goeker M."/>
        </authorList>
    </citation>
    <scope>NUCLEOTIDE SEQUENCE [LARGE SCALE GENOMIC DNA]</scope>
    <source>
        <strain evidence="2 3">ATCC BAA-1496</strain>
    </source>
</reference>
<feature type="compositionally biased region" description="Polar residues" evidence="1">
    <location>
        <begin position="80"/>
        <end position="104"/>
    </location>
</feature>
<accession>A0A2T0U3P8</accession>
<name>A0A2T0U3P8_9MICO</name>
<feature type="region of interest" description="Disordered" evidence="1">
    <location>
        <begin position="66"/>
        <end position="109"/>
    </location>
</feature>
<gene>
    <name evidence="2" type="ORF">BCF74_13215</name>
</gene>
<organism evidence="2 3">
    <name type="scientific">Knoellia remsis</name>
    <dbReference type="NCBI Taxonomy" id="407159"/>
    <lineage>
        <taxon>Bacteria</taxon>
        <taxon>Bacillati</taxon>
        <taxon>Actinomycetota</taxon>
        <taxon>Actinomycetes</taxon>
        <taxon>Micrococcales</taxon>
        <taxon>Intrasporangiaceae</taxon>
        <taxon>Knoellia</taxon>
    </lineage>
</organism>
<evidence type="ECO:0000256" key="1">
    <source>
        <dbReference type="SAM" id="MobiDB-lite"/>
    </source>
</evidence>
<dbReference type="AlphaFoldDB" id="A0A2T0U3P8"/>
<evidence type="ECO:0000313" key="3">
    <source>
        <dbReference type="Proteomes" id="UP000237822"/>
    </source>
</evidence>
<comment type="caution">
    <text evidence="2">The sequence shown here is derived from an EMBL/GenBank/DDBJ whole genome shotgun (WGS) entry which is preliminary data.</text>
</comment>
<dbReference type="EMBL" id="PVTI01000032">
    <property type="protein sequence ID" value="PRY52521.1"/>
    <property type="molecule type" value="Genomic_DNA"/>
</dbReference>
<keyword evidence="3" id="KW-1185">Reference proteome</keyword>
<dbReference type="Proteomes" id="UP000237822">
    <property type="component" value="Unassembled WGS sequence"/>
</dbReference>
<proteinExistence type="predicted"/>
<sequence length="235" mass="26243">MVCPHSVLRHAREGTLIGLHNHATTPSRTLAVSRGRGRDLCASPPSAQVSTIRAILHIMSRQRTRNLRGSYAGERKQATRGLTSPTRNGLTSRATSEDGSPSTRKTVRPSLQVLRGRRATSARPDNLIEDLESCIQPVDETGCLAPACHEVVAWPKAGGRPSRFCSRSCQERFERERARLLAEVAEIEAALPVTDAPAERRYLSNQLSRRTWLLERYPLPYKEQARLLKAERHPK</sequence>
<evidence type="ECO:0000313" key="2">
    <source>
        <dbReference type="EMBL" id="PRY52521.1"/>
    </source>
</evidence>